<organism evidence="1 2">
    <name type="scientific">Monilinia fructicola</name>
    <name type="common">Brown rot fungus</name>
    <name type="synonym">Ciboria fructicola</name>
    <dbReference type="NCBI Taxonomy" id="38448"/>
    <lineage>
        <taxon>Eukaryota</taxon>
        <taxon>Fungi</taxon>
        <taxon>Dikarya</taxon>
        <taxon>Ascomycota</taxon>
        <taxon>Pezizomycotina</taxon>
        <taxon>Leotiomycetes</taxon>
        <taxon>Helotiales</taxon>
        <taxon>Sclerotiniaceae</taxon>
        <taxon>Monilinia</taxon>
    </lineage>
</organism>
<name>A0A5M9J9P2_MONFR</name>
<keyword evidence="2" id="KW-1185">Reference proteome</keyword>
<reference evidence="1 2" key="1">
    <citation type="submission" date="2019-06" db="EMBL/GenBank/DDBJ databases">
        <title>Genome Sequence of the Brown Rot Fungal Pathogen Monilinia fructicola.</title>
        <authorList>
            <person name="De Miccolis Angelini R.M."/>
            <person name="Landi L."/>
            <person name="Abate D."/>
            <person name="Pollastro S."/>
            <person name="Romanazzi G."/>
            <person name="Faretra F."/>
        </authorList>
    </citation>
    <scope>NUCLEOTIDE SEQUENCE [LARGE SCALE GENOMIC DNA]</scope>
    <source>
        <strain evidence="1 2">Mfrc123</strain>
    </source>
</reference>
<sequence>MLAETLLEMLHYRAVHAPTSPLPQSVYMRDTASQEDSQVSLSEQAILMLTLLDALPNLPIDVLQAWLPISAELLNTIEDNYMRERCKARFWEVIESGEMDVERSAVCVGWWGTWGGRDQVLFGRETVDNGPYMSGGLGEIRSRL</sequence>
<dbReference type="VEuPathDB" id="FungiDB:MFRU_032g00120"/>
<accession>A0A5M9J9P2</accession>
<dbReference type="PANTHER" id="PTHR39214:SF1">
    <property type="entry name" value="MICROBODY (PEROXISOME) BIOGENESIS PROTEIN PEROXIN 8 (EUROFUNG)"/>
    <property type="match status" value="1"/>
</dbReference>
<dbReference type="PANTHER" id="PTHR39214">
    <property type="entry name" value="MICROBODY (PEROXISOME) BIOGENESIS PROTEIN PEROXIN 8 (EUROFUNG)"/>
    <property type="match status" value="1"/>
</dbReference>
<dbReference type="AlphaFoldDB" id="A0A5M9J9P2"/>
<protein>
    <submittedName>
        <fullName evidence="1">Uncharacterized protein</fullName>
    </submittedName>
</protein>
<dbReference type="InterPro" id="IPR055334">
    <property type="entry name" value="PEX8-like"/>
</dbReference>
<evidence type="ECO:0000313" key="1">
    <source>
        <dbReference type="EMBL" id="KAA8564005.1"/>
    </source>
</evidence>
<proteinExistence type="predicted"/>
<dbReference type="Proteomes" id="UP000322873">
    <property type="component" value="Unassembled WGS sequence"/>
</dbReference>
<evidence type="ECO:0000313" key="2">
    <source>
        <dbReference type="Proteomes" id="UP000322873"/>
    </source>
</evidence>
<comment type="caution">
    <text evidence="1">The sequence shown here is derived from an EMBL/GenBank/DDBJ whole genome shotgun (WGS) entry which is preliminary data.</text>
</comment>
<dbReference type="EMBL" id="VICG01000016">
    <property type="protein sequence ID" value="KAA8564005.1"/>
    <property type="molecule type" value="Genomic_DNA"/>
</dbReference>
<gene>
    <name evidence="1" type="ORF">EYC84_012002</name>
</gene>